<evidence type="ECO:0000256" key="2">
    <source>
        <dbReference type="ARBA" id="ARBA00023239"/>
    </source>
</evidence>
<evidence type="ECO:0000313" key="4">
    <source>
        <dbReference type="EMBL" id="EKO38977.1"/>
    </source>
</evidence>
<dbReference type="EMBL" id="ALAO01000184">
    <property type="protein sequence ID" value="EKO38977.1"/>
    <property type="molecule type" value="Genomic_DNA"/>
</dbReference>
<dbReference type="AlphaFoldDB" id="K6FK85"/>
<proteinExistence type="inferred from homology"/>
<comment type="similarity">
    <text evidence="1">Belongs to the class-I fumarase family.</text>
</comment>
<dbReference type="InterPro" id="IPR036660">
    <property type="entry name" value="Fe-S_hydroAse_TtdB_cat_sf"/>
</dbReference>
<comment type="caution">
    <text evidence="4">The sequence shown here is derived from an EMBL/GenBank/DDBJ whole genome shotgun (WGS) entry which is preliminary data.</text>
</comment>
<dbReference type="Gene3D" id="3.20.130.10">
    <property type="entry name" value="Fe-S hydro-lyase, tartrate dehydratase beta-type, catalytic domain"/>
    <property type="match status" value="1"/>
</dbReference>
<evidence type="ECO:0000313" key="5">
    <source>
        <dbReference type="Proteomes" id="UP000006272"/>
    </source>
</evidence>
<name>K6FK85_9BACT</name>
<dbReference type="NCBIfam" id="NF005310">
    <property type="entry name" value="PRK06842.1"/>
    <property type="match status" value="1"/>
</dbReference>
<dbReference type="Pfam" id="PF05683">
    <property type="entry name" value="Fumerase_C"/>
    <property type="match status" value="1"/>
</dbReference>
<reference evidence="4 5" key="1">
    <citation type="submission" date="2012-07" db="EMBL/GenBank/DDBJ databases">
        <title>Draft genome sequence of Desulfovibrio magneticus str. Maddingley MBC34 obtained from a metagenomic sequence of a methanogenic enrichment isolated from coal-seam formation water in Victoria, Australia.</title>
        <authorList>
            <person name="Greenfield P."/>
            <person name="Hendry P."/>
            <person name="Li D."/>
            <person name="Rosewarne C.P."/>
            <person name="Tran-Dinh N."/>
            <person name="Elbourne L.D.H."/>
            <person name="Paulsen I.T."/>
            <person name="Midgley D.J."/>
        </authorList>
    </citation>
    <scope>NUCLEOTIDE SEQUENCE [LARGE SCALE GENOMIC DNA]</scope>
    <source>
        <strain evidence="5">Maddingley MBC34</strain>
    </source>
</reference>
<gene>
    <name evidence="4" type="ORF">B193_2302</name>
</gene>
<dbReference type="PATRIC" id="fig|1206767.3.peg.2243"/>
<dbReference type="NCBIfam" id="TIGR00723">
    <property type="entry name" value="ttdB_fumA_fumB"/>
    <property type="match status" value="1"/>
</dbReference>
<keyword evidence="2 4" id="KW-0456">Lyase</keyword>
<dbReference type="PANTHER" id="PTHR43351">
    <property type="entry name" value="L(+)-TARTRATE DEHYDRATASE SUBUNIT BETA"/>
    <property type="match status" value="1"/>
</dbReference>
<evidence type="ECO:0000259" key="3">
    <source>
        <dbReference type="Pfam" id="PF05683"/>
    </source>
</evidence>
<dbReference type="Proteomes" id="UP000006272">
    <property type="component" value="Unassembled WGS sequence"/>
</dbReference>
<dbReference type="SUPFAM" id="SSF117457">
    <property type="entry name" value="FumA C-terminal domain-like"/>
    <property type="match status" value="1"/>
</dbReference>
<dbReference type="PANTHER" id="PTHR43351:SF2">
    <property type="entry name" value="L(+)-TARTRATE DEHYDRATASE SUBUNIT BETA-RELATED"/>
    <property type="match status" value="1"/>
</dbReference>
<evidence type="ECO:0000256" key="1">
    <source>
        <dbReference type="ARBA" id="ARBA00008876"/>
    </source>
</evidence>
<dbReference type="GO" id="GO:0016836">
    <property type="term" value="F:hydro-lyase activity"/>
    <property type="evidence" value="ECO:0007669"/>
    <property type="project" value="InterPro"/>
</dbReference>
<sequence length="180" mass="19121">MAEHHLMTPLTEADVEKLKTGDVVFISGHIYTARDAAHKRLVEALDAGNPLPFDLKGALIYYVGPSPAPPGRPIGSAGPTTSYRMDTYAPRLHSLGLKGSIGKGKRNDAVKAALAEYKAVYLGATGGAGALLSQRITDAKVIAYEDLGPEAIRELTVKDFPLLVINDCHGGELYVKPNLG</sequence>
<feature type="domain" description="Fe-S hydro-lyase tartrate dehydratase beta-type catalytic" evidence="3">
    <location>
        <begin position="6"/>
        <end position="175"/>
    </location>
</feature>
<protein>
    <submittedName>
        <fullName evidence="4">Hydro-lyase family enzyme, Fe-S type, tartrate/fumarate subfamily</fullName>
    </submittedName>
</protein>
<accession>K6FK85</accession>
<dbReference type="InterPro" id="IPR004647">
    <property type="entry name" value="Fe-S_hydro-lyase_TtdB-typ_cat"/>
</dbReference>
<organism evidence="4 5">
    <name type="scientific">Solidesulfovibrio magneticus str. Maddingley MBC34</name>
    <dbReference type="NCBI Taxonomy" id="1206767"/>
    <lineage>
        <taxon>Bacteria</taxon>
        <taxon>Pseudomonadati</taxon>
        <taxon>Thermodesulfobacteriota</taxon>
        <taxon>Desulfovibrionia</taxon>
        <taxon>Desulfovibrionales</taxon>
        <taxon>Desulfovibrionaceae</taxon>
        <taxon>Solidesulfovibrio</taxon>
    </lineage>
</organism>